<accession>A0A1J1JCB7</accession>
<sequence length="53" mass="5723">MAVAIKLKLDLSIDLVVNFIDTINKNVTCPGQSIKLQAMGSDDESTTKKTESP</sequence>
<gene>
    <name evidence="1" type="ORF">PLAM_0410</name>
</gene>
<organism evidence="1">
    <name type="scientific">Planktothrix agardhii</name>
    <name type="common">Oscillatoria agardhii</name>
    <dbReference type="NCBI Taxonomy" id="1160"/>
    <lineage>
        <taxon>Bacteria</taxon>
        <taxon>Bacillati</taxon>
        <taxon>Cyanobacteriota</taxon>
        <taxon>Cyanophyceae</taxon>
        <taxon>Oscillatoriophycideae</taxon>
        <taxon>Oscillatoriales</taxon>
        <taxon>Microcoleaceae</taxon>
        <taxon>Planktothrix</taxon>
    </lineage>
</organism>
<proteinExistence type="predicted"/>
<reference evidence="1" key="1">
    <citation type="submission" date="2015-09" db="EMBL/GenBank/DDBJ databases">
        <authorList>
            <person name="Jackson K.R."/>
            <person name="Lunt B.L."/>
            <person name="Fisher J.N.B."/>
            <person name="Gardner A.V."/>
            <person name="Bailey M.E."/>
            <person name="Deus L.M."/>
            <person name="Earl A.S."/>
            <person name="Gibby P.D."/>
            <person name="Hartmann K.A."/>
            <person name="Liu J.E."/>
            <person name="Manci A.M."/>
            <person name="Nielsen D.A."/>
            <person name="Solomon M.B."/>
            <person name="Breakwell D.P."/>
            <person name="Burnett S.H."/>
            <person name="Grose J.H."/>
        </authorList>
    </citation>
    <scope>NUCLEOTIDE SEQUENCE</scope>
    <source>
        <strain evidence="1">7805</strain>
    </source>
</reference>
<dbReference type="AlphaFoldDB" id="A0A1J1JCB7"/>
<name>A0A1J1JCB7_PLAAG</name>
<evidence type="ECO:0000313" key="1">
    <source>
        <dbReference type="EMBL" id="CUM58377.1"/>
    </source>
</evidence>
<protein>
    <submittedName>
        <fullName evidence="1">Uncharacterized protein</fullName>
    </submittedName>
</protein>
<dbReference type="EMBL" id="LO018304">
    <property type="protein sequence ID" value="CUM58377.1"/>
    <property type="molecule type" value="Genomic_DNA"/>
</dbReference>